<dbReference type="PANTHER" id="PTHR20961:SF38">
    <property type="entry name" value="PROTEIN O-LINKED-MANNOSE BETA-1,4-N-ACETYLGLUCOSAMINYLTRANSFERASE 2"/>
    <property type="match status" value="1"/>
</dbReference>
<evidence type="ECO:0000256" key="6">
    <source>
        <dbReference type="ARBA" id="ARBA00023136"/>
    </source>
</evidence>
<dbReference type="AlphaFoldDB" id="A0AAN9C692"/>
<dbReference type="Pfam" id="PF04577">
    <property type="entry name" value="Glyco_transf_61"/>
    <property type="match status" value="1"/>
</dbReference>
<keyword evidence="2" id="KW-0328">Glycosyltransferase</keyword>
<comment type="subcellular location">
    <subcellularLocation>
        <location evidence="1">Membrane</location>
        <topology evidence="1">Single-pass membrane protein</topology>
    </subcellularLocation>
</comment>
<evidence type="ECO:0000259" key="9">
    <source>
        <dbReference type="Pfam" id="PF04577"/>
    </source>
</evidence>
<feature type="region of interest" description="Disordered" evidence="8">
    <location>
        <begin position="271"/>
        <end position="306"/>
    </location>
</feature>
<evidence type="ECO:0000256" key="3">
    <source>
        <dbReference type="ARBA" id="ARBA00022679"/>
    </source>
</evidence>
<name>A0AAN9C692_9CAEN</name>
<feature type="region of interest" description="Disordered" evidence="8">
    <location>
        <begin position="151"/>
        <end position="238"/>
    </location>
</feature>
<keyword evidence="3" id="KW-0808">Transferase</keyword>
<evidence type="ECO:0000256" key="7">
    <source>
        <dbReference type="ARBA" id="ARBA00023180"/>
    </source>
</evidence>
<feature type="compositionally biased region" description="Basic and acidic residues" evidence="8">
    <location>
        <begin position="176"/>
        <end position="188"/>
    </location>
</feature>
<dbReference type="GO" id="GO:0016020">
    <property type="term" value="C:membrane"/>
    <property type="evidence" value="ECO:0007669"/>
    <property type="project" value="UniProtKB-SubCell"/>
</dbReference>
<accession>A0AAN9C692</accession>
<organism evidence="10 11">
    <name type="scientific">Littorina saxatilis</name>
    <dbReference type="NCBI Taxonomy" id="31220"/>
    <lineage>
        <taxon>Eukaryota</taxon>
        <taxon>Metazoa</taxon>
        <taxon>Spiralia</taxon>
        <taxon>Lophotrochozoa</taxon>
        <taxon>Mollusca</taxon>
        <taxon>Gastropoda</taxon>
        <taxon>Caenogastropoda</taxon>
        <taxon>Littorinimorpha</taxon>
        <taxon>Littorinoidea</taxon>
        <taxon>Littorinidae</taxon>
        <taxon>Littorina</taxon>
    </lineage>
</organism>
<comment type="caution">
    <text evidence="10">The sequence shown here is derived from an EMBL/GenBank/DDBJ whole genome shotgun (WGS) entry which is preliminary data.</text>
</comment>
<dbReference type="InterPro" id="IPR007657">
    <property type="entry name" value="Glycosyltransferase_61"/>
</dbReference>
<keyword evidence="6" id="KW-0472">Membrane</keyword>
<dbReference type="Proteomes" id="UP001374579">
    <property type="component" value="Unassembled WGS sequence"/>
</dbReference>
<protein>
    <recommendedName>
        <fullName evidence="9">Glycosyltransferase 61 catalytic domain-containing protein</fullName>
    </recommendedName>
</protein>
<evidence type="ECO:0000256" key="2">
    <source>
        <dbReference type="ARBA" id="ARBA00022676"/>
    </source>
</evidence>
<dbReference type="PANTHER" id="PTHR20961">
    <property type="entry name" value="GLYCOSYLTRANSFERASE"/>
    <property type="match status" value="1"/>
</dbReference>
<keyword evidence="7" id="KW-0325">Glycoprotein</keyword>
<dbReference type="EMBL" id="JBAMIC010000001">
    <property type="protein sequence ID" value="KAK7115180.1"/>
    <property type="molecule type" value="Genomic_DNA"/>
</dbReference>
<keyword evidence="4" id="KW-0812">Transmembrane</keyword>
<evidence type="ECO:0000256" key="5">
    <source>
        <dbReference type="ARBA" id="ARBA00022989"/>
    </source>
</evidence>
<feature type="compositionally biased region" description="Low complexity" evidence="8">
    <location>
        <begin position="163"/>
        <end position="175"/>
    </location>
</feature>
<dbReference type="InterPro" id="IPR049625">
    <property type="entry name" value="Glyco_transf_61_cat"/>
</dbReference>
<evidence type="ECO:0000256" key="4">
    <source>
        <dbReference type="ARBA" id="ARBA00022692"/>
    </source>
</evidence>
<evidence type="ECO:0000256" key="1">
    <source>
        <dbReference type="ARBA" id="ARBA00004167"/>
    </source>
</evidence>
<proteinExistence type="predicted"/>
<evidence type="ECO:0000313" key="11">
    <source>
        <dbReference type="Proteomes" id="UP001374579"/>
    </source>
</evidence>
<evidence type="ECO:0000256" key="8">
    <source>
        <dbReference type="SAM" id="MobiDB-lite"/>
    </source>
</evidence>
<sequence length="871" mass="97056">MASPHHVIHAVCFAIIAFLFKKNGELRTMLGDLKTEQNQLRASHQTPSSAEQGMKRDSGVCYCPCRTNHMFQQSQTEINTQVSMFADSTGQYGSAAERNMFGDFSDPSVVPVDDFGRSLEQVSNQNIAASEIQGSETMSVSVQNAQFLPLHQGTTDSKPAPYSSSVSVSSSAVISAEDRQRGDGRTDTGEDTQAVSFRPTRESLESLKPSPSAAFPHIKSDNTQHQVSGEKDSEVNNDNDFYLGSHSEEDDDTEEMSVTVTRVDDRLKELSPQAFSIGEESEGDVETDDDYDLSEGGEEKPHPAFGNVDLRWSLRKEGPAFSLSDTTARLRQVNPSYTHYDFDNLCLNTKTREFVIVGEERNILAKVHESLSMLSTVSGYKSQFFSIRTISSSELDGFDVAFVGAAIIFERFKPDNIMHVFHDDIIPLFKSLWNFGLKPEAKSERYPLSVFLADGHSEGEFYSVYSAFSKQTFTFESLRASAAKVTTSDSLVCFHTAMIGLSRDTTWYQYGFFKPQGPIPDIKLGSESIHSVSSILLNNFAKDCPFCRTKHDYLVLISRKETRRILNEMDLVLAISKELRVKVMTVSLETHDLADIMPIIHGSLGIIGMHGSLLSLAMFLKQGSILVELFPYGVSPDNYTPYRTLCEIPYMEVQYRAWSNPDRTASVPHPDWEPEFGGIRHLPSEKQQEIWSQTSVPPHLCCEDPSWLFHIFQDTYVHIHQVLSLITDAMNTAKPWRDSIPHELASLSSSHQANVKLPGPVMGVDFTTERSGSDIVLAFVWGKPWNAELFGARNVTYRIIVYREGLVLDKTYVVVGSVRKYSVTVEANIAVIPQVLMHCVVDDAVVGPFAAVCRNLNTKPEAIVEYDGAGD</sequence>
<feature type="domain" description="Glycosyltransferase 61 catalytic" evidence="9">
    <location>
        <begin position="539"/>
        <end position="626"/>
    </location>
</feature>
<feature type="compositionally biased region" description="Basic and acidic residues" evidence="8">
    <location>
        <begin position="218"/>
        <end position="234"/>
    </location>
</feature>
<evidence type="ECO:0000313" key="10">
    <source>
        <dbReference type="EMBL" id="KAK7115180.1"/>
    </source>
</evidence>
<dbReference type="GO" id="GO:0035269">
    <property type="term" value="P:protein O-linked glycosylation via mannose"/>
    <property type="evidence" value="ECO:0007669"/>
    <property type="project" value="TreeGrafter"/>
</dbReference>
<keyword evidence="5" id="KW-1133">Transmembrane helix</keyword>
<feature type="compositionally biased region" description="Acidic residues" evidence="8">
    <location>
        <begin position="279"/>
        <end position="296"/>
    </location>
</feature>
<reference evidence="10 11" key="1">
    <citation type="submission" date="2024-02" db="EMBL/GenBank/DDBJ databases">
        <title>Chromosome-scale genome assembly of the rough periwinkle Littorina saxatilis.</title>
        <authorList>
            <person name="De Jode A."/>
            <person name="Faria R."/>
            <person name="Formenti G."/>
            <person name="Sims Y."/>
            <person name="Smith T.P."/>
            <person name="Tracey A."/>
            <person name="Wood J.M.D."/>
            <person name="Zagrodzka Z.B."/>
            <person name="Johannesson K."/>
            <person name="Butlin R.K."/>
            <person name="Leder E.H."/>
        </authorList>
    </citation>
    <scope>NUCLEOTIDE SEQUENCE [LARGE SCALE GENOMIC DNA]</scope>
    <source>
        <strain evidence="10">Snail1</strain>
        <tissue evidence="10">Muscle</tissue>
    </source>
</reference>
<dbReference type="GO" id="GO:0097363">
    <property type="term" value="F:protein O-acetylglucosaminyltransferase activity"/>
    <property type="evidence" value="ECO:0007669"/>
    <property type="project" value="TreeGrafter"/>
</dbReference>
<dbReference type="GO" id="GO:0005783">
    <property type="term" value="C:endoplasmic reticulum"/>
    <property type="evidence" value="ECO:0007669"/>
    <property type="project" value="TreeGrafter"/>
</dbReference>
<keyword evidence="11" id="KW-1185">Reference proteome</keyword>
<gene>
    <name evidence="10" type="ORF">V1264_001106</name>
</gene>